<proteinExistence type="predicted"/>
<sequence>MSEVSAYNKNVNNALTQQQVNRSGDVAQTGGVKGSQRVQKALDSAAVEDAKQQQALKPFPTIARRMTPRDIVNQLLQLGIRPSQENRSRATKMLMYGLELSSENFDTLETLLGGLPKTASTEQAAILMITKGLNSRAGAFLSCTTVRN</sequence>
<evidence type="ECO:0000256" key="1">
    <source>
        <dbReference type="SAM" id="MobiDB-lite"/>
    </source>
</evidence>
<gene>
    <name evidence="2" type="ORF">NO1_1776</name>
</gene>
<dbReference type="Proteomes" id="UP000269352">
    <property type="component" value="Unassembled WGS sequence"/>
</dbReference>
<dbReference type="AlphaFoldDB" id="A0A388TD84"/>
<evidence type="ECO:0000313" key="3">
    <source>
        <dbReference type="Proteomes" id="UP000269352"/>
    </source>
</evidence>
<dbReference type="EMBL" id="BGZN01000062">
    <property type="protein sequence ID" value="GBR74633.1"/>
    <property type="molecule type" value="Genomic_DNA"/>
</dbReference>
<accession>A0A388TD84</accession>
<name>A0A388TD84_TERA1</name>
<comment type="caution">
    <text evidence="2">The sequence shown here is derived from an EMBL/GenBank/DDBJ whole genome shotgun (WGS) entry which is preliminary data.</text>
</comment>
<protein>
    <submittedName>
        <fullName evidence="2">Uncharacterized protein</fullName>
    </submittedName>
</protein>
<reference evidence="2 3" key="1">
    <citation type="journal article" date="2019" name="ISME J.">
        <title>Genome analyses of uncultured TG2/ZB3 bacteria in 'Margulisbacteria' specifically attached to ectosymbiotic spirochetes of protists in the termite gut.</title>
        <authorList>
            <person name="Utami Y.D."/>
            <person name="Kuwahara H."/>
            <person name="Igai K."/>
            <person name="Murakami T."/>
            <person name="Sugaya K."/>
            <person name="Morikawa T."/>
            <person name="Nagura Y."/>
            <person name="Yuki M."/>
            <person name="Deevong P."/>
            <person name="Inoue T."/>
            <person name="Kihara K."/>
            <person name="Lo N."/>
            <person name="Yamada A."/>
            <person name="Ohkuma M."/>
            <person name="Hongoh Y."/>
        </authorList>
    </citation>
    <scope>NUCLEOTIDE SEQUENCE [LARGE SCALE GENOMIC DNA]</scope>
    <source>
        <strain evidence="2">NkOx7-01</strain>
    </source>
</reference>
<feature type="region of interest" description="Disordered" evidence="1">
    <location>
        <begin position="15"/>
        <end position="35"/>
    </location>
</feature>
<evidence type="ECO:0000313" key="2">
    <source>
        <dbReference type="EMBL" id="GBR74633.1"/>
    </source>
</evidence>
<keyword evidence="3" id="KW-1185">Reference proteome</keyword>
<organism evidence="2 3">
    <name type="scientific">Termititenax aidoneus</name>
    <dbReference type="NCBI Taxonomy" id="2218524"/>
    <lineage>
        <taxon>Bacteria</taxon>
        <taxon>Bacillati</taxon>
        <taxon>Candidatus Margulisiibacteriota</taxon>
        <taxon>Candidatus Termititenacia</taxon>
        <taxon>Candidatus Termititenacales</taxon>
        <taxon>Candidatus Termititenacaceae</taxon>
        <taxon>Candidatus Termititenax</taxon>
    </lineage>
</organism>